<reference evidence="2 3" key="3">
    <citation type="journal article" date="2015" name="Genome Announc.">
        <title>Draft Genome Sequence of the Archiascomycetous Yeast Saitoella complicata.</title>
        <authorList>
            <person name="Yamauchi K."/>
            <person name="Kondo S."/>
            <person name="Hamamoto M."/>
            <person name="Takahashi Y."/>
            <person name="Ogura Y."/>
            <person name="Hayashi T."/>
            <person name="Nishida H."/>
        </authorList>
    </citation>
    <scope>NUCLEOTIDE SEQUENCE [LARGE SCALE GENOMIC DNA]</scope>
    <source>
        <strain evidence="2 3">NRRL Y-17804</strain>
    </source>
</reference>
<feature type="region of interest" description="Disordered" evidence="1">
    <location>
        <begin position="48"/>
        <end position="82"/>
    </location>
</feature>
<evidence type="ECO:0000256" key="1">
    <source>
        <dbReference type="SAM" id="MobiDB-lite"/>
    </source>
</evidence>
<feature type="compositionally biased region" description="Basic residues" evidence="1">
    <location>
        <begin position="58"/>
        <end position="68"/>
    </location>
</feature>
<dbReference type="AlphaFoldDB" id="A0A0E9NPL8"/>
<reference evidence="2 3" key="2">
    <citation type="journal article" date="2014" name="J. Gen. Appl. Microbiol.">
        <title>The early diverging ascomycetous budding yeast Saitoella complicata has three histone deacetylases belonging to the Clr6, Hos2, and Rpd3 lineages.</title>
        <authorList>
            <person name="Nishida H."/>
            <person name="Matsumoto T."/>
            <person name="Kondo S."/>
            <person name="Hamamoto M."/>
            <person name="Yoshikawa H."/>
        </authorList>
    </citation>
    <scope>NUCLEOTIDE SEQUENCE [LARGE SCALE GENOMIC DNA]</scope>
    <source>
        <strain evidence="2 3">NRRL Y-17804</strain>
    </source>
</reference>
<feature type="region of interest" description="Disordered" evidence="1">
    <location>
        <begin position="230"/>
        <end position="258"/>
    </location>
</feature>
<organism evidence="2 3">
    <name type="scientific">Saitoella complicata (strain BCRC 22490 / CBS 7301 / JCM 7358 / NBRC 10748 / NRRL Y-17804)</name>
    <dbReference type="NCBI Taxonomy" id="698492"/>
    <lineage>
        <taxon>Eukaryota</taxon>
        <taxon>Fungi</taxon>
        <taxon>Dikarya</taxon>
        <taxon>Ascomycota</taxon>
        <taxon>Taphrinomycotina</taxon>
        <taxon>Taphrinomycotina incertae sedis</taxon>
        <taxon>Saitoella</taxon>
    </lineage>
</organism>
<feature type="region of interest" description="Disordered" evidence="1">
    <location>
        <begin position="184"/>
        <end position="211"/>
    </location>
</feature>
<proteinExistence type="predicted"/>
<keyword evidence="3" id="KW-1185">Reference proteome</keyword>
<feature type="compositionally biased region" description="Low complexity" evidence="1">
    <location>
        <begin position="232"/>
        <end position="244"/>
    </location>
</feature>
<gene>
    <name evidence="2" type="ORF">G7K_5875-t3</name>
</gene>
<accession>A0A0E9NPL8</accession>
<feature type="region of interest" description="Disordered" evidence="1">
    <location>
        <begin position="128"/>
        <end position="161"/>
    </location>
</feature>
<protein>
    <submittedName>
        <fullName evidence="2">Uncharacterized protein</fullName>
    </submittedName>
</protein>
<reference evidence="2 3" key="1">
    <citation type="journal article" date="2011" name="J. Gen. Appl. Microbiol.">
        <title>Draft genome sequencing of the enigmatic yeast Saitoella complicata.</title>
        <authorList>
            <person name="Nishida H."/>
            <person name="Hamamoto M."/>
            <person name="Sugiyama J."/>
        </authorList>
    </citation>
    <scope>NUCLEOTIDE SEQUENCE [LARGE SCALE GENOMIC DNA]</scope>
    <source>
        <strain evidence="2 3">NRRL Y-17804</strain>
    </source>
</reference>
<sequence length="467" mass="52141">MLTKEVILATDARVEELFAELPDPRGLYARFEAVWEMTERKLKRTREERKRVVGVTRGRGRGRPRGRGRGAAGTGTGSRTVSPQIYSVGADAMDVDPPAAKRVRKPSAVRRETMEVEQLYAEGVVVPPSRAQTPEPEPFTTTTTTAKHPRKSQPPTTTTTAAAVPAVSIIEKSPMNPLKLARLSKTKTHPVARSSLEPRKPQSHSHSTTTTTEIAILRRARTPLLFPGRTFTLHLTPTPTSSPSLHPPRHHMTTTKKNSRGRIDLDALWAAHWRNKGRVGENRVGGGKGVELGDRVRTRIRSLATITPTHRIRADTISTLDYAVMFRYRRQVRRNPSSYNDPPSPYPNPACQSLYYVTPSQELCTQLPLSLVLAVVDGRRAPSFSWLRLRVRGVNGSSSVPPNSGHGFILEDEFEERAKMKKHTRPLLITESTPPRCKCGFVDSWIRDVEVWIGVVKGVCVTYEKKR</sequence>
<dbReference type="Proteomes" id="UP000033140">
    <property type="component" value="Unassembled WGS sequence"/>
</dbReference>
<evidence type="ECO:0000313" key="3">
    <source>
        <dbReference type="Proteomes" id="UP000033140"/>
    </source>
</evidence>
<feature type="compositionally biased region" description="Basic residues" evidence="1">
    <location>
        <begin position="247"/>
        <end position="258"/>
    </location>
</feature>
<dbReference type="EMBL" id="BACD03000052">
    <property type="protein sequence ID" value="GAO51784.1"/>
    <property type="molecule type" value="Genomic_DNA"/>
</dbReference>
<name>A0A0E9NPL8_SAICN</name>
<evidence type="ECO:0000313" key="2">
    <source>
        <dbReference type="EMBL" id="GAO51784.1"/>
    </source>
</evidence>
<comment type="caution">
    <text evidence="2">The sequence shown here is derived from an EMBL/GenBank/DDBJ whole genome shotgun (WGS) entry which is preliminary data.</text>
</comment>